<dbReference type="RefSeq" id="WP_390297068.1">
    <property type="nucleotide sequence ID" value="NZ_JBHULI010000001.1"/>
</dbReference>
<name>A0ABW5JI38_9BACT</name>
<keyword evidence="5" id="KW-0812">Transmembrane</keyword>
<dbReference type="Gene3D" id="1.20.1600.10">
    <property type="entry name" value="Outer membrane efflux proteins (OEP)"/>
    <property type="match status" value="1"/>
</dbReference>
<dbReference type="SUPFAM" id="SSF56954">
    <property type="entry name" value="Outer membrane efflux proteins (OEP)"/>
    <property type="match status" value="1"/>
</dbReference>
<evidence type="ECO:0000256" key="1">
    <source>
        <dbReference type="ARBA" id="ARBA00004442"/>
    </source>
</evidence>
<dbReference type="InterPro" id="IPR051906">
    <property type="entry name" value="TolC-like"/>
</dbReference>
<dbReference type="PANTHER" id="PTHR30026:SF20">
    <property type="entry name" value="OUTER MEMBRANE PROTEIN TOLC"/>
    <property type="match status" value="1"/>
</dbReference>
<organism evidence="9 10">
    <name type="scientific">Gracilimonas halophila</name>
    <dbReference type="NCBI Taxonomy" id="1834464"/>
    <lineage>
        <taxon>Bacteria</taxon>
        <taxon>Pseudomonadati</taxon>
        <taxon>Balneolota</taxon>
        <taxon>Balneolia</taxon>
        <taxon>Balneolales</taxon>
        <taxon>Balneolaceae</taxon>
        <taxon>Gracilimonas</taxon>
    </lineage>
</organism>
<protein>
    <submittedName>
        <fullName evidence="9">TolC family protein</fullName>
    </submittedName>
</protein>
<keyword evidence="6" id="KW-0472">Membrane</keyword>
<evidence type="ECO:0000256" key="7">
    <source>
        <dbReference type="ARBA" id="ARBA00023237"/>
    </source>
</evidence>
<dbReference type="PANTHER" id="PTHR30026">
    <property type="entry name" value="OUTER MEMBRANE PROTEIN TOLC"/>
    <property type="match status" value="1"/>
</dbReference>
<evidence type="ECO:0000313" key="10">
    <source>
        <dbReference type="Proteomes" id="UP001597460"/>
    </source>
</evidence>
<comment type="subcellular location">
    <subcellularLocation>
        <location evidence="1">Cell outer membrane</location>
    </subcellularLocation>
</comment>
<keyword evidence="7" id="KW-0998">Cell outer membrane</keyword>
<keyword evidence="8" id="KW-0732">Signal</keyword>
<evidence type="ECO:0000256" key="2">
    <source>
        <dbReference type="ARBA" id="ARBA00007613"/>
    </source>
</evidence>
<feature type="chain" id="PRO_5047109260" evidence="8">
    <location>
        <begin position="24"/>
        <end position="491"/>
    </location>
</feature>
<dbReference type="EMBL" id="JBHULI010000001">
    <property type="protein sequence ID" value="MFD2530952.1"/>
    <property type="molecule type" value="Genomic_DNA"/>
</dbReference>
<evidence type="ECO:0000256" key="3">
    <source>
        <dbReference type="ARBA" id="ARBA00022448"/>
    </source>
</evidence>
<evidence type="ECO:0000256" key="4">
    <source>
        <dbReference type="ARBA" id="ARBA00022452"/>
    </source>
</evidence>
<feature type="signal peptide" evidence="8">
    <location>
        <begin position="1"/>
        <end position="23"/>
    </location>
</feature>
<accession>A0ABW5JI38</accession>
<comment type="caution">
    <text evidence="9">The sequence shown here is derived from an EMBL/GenBank/DDBJ whole genome shotgun (WGS) entry which is preliminary data.</text>
</comment>
<keyword evidence="4" id="KW-1134">Transmembrane beta strand</keyword>
<evidence type="ECO:0000256" key="6">
    <source>
        <dbReference type="ARBA" id="ARBA00023136"/>
    </source>
</evidence>
<dbReference type="InterPro" id="IPR003423">
    <property type="entry name" value="OMP_efflux"/>
</dbReference>
<proteinExistence type="inferred from homology"/>
<evidence type="ECO:0000256" key="8">
    <source>
        <dbReference type="SAM" id="SignalP"/>
    </source>
</evidence>
<sequence length="491" mass="55839">MNKKRLLTFVAVILLFLTVNVQAQEQRTLTLEESIEIAKENSPLARAANFGLISAKWRYKSFRADLLPSLTLGGDAPNYNKSIFSNVQDDGTVTFSSRTQSEASVDLSIQQNIMPTGGNLSLSSGITRLGIFAGENTYLWQSTPLVASIRQPIFQFNSLKWRNKIEPLRYQIAQKQYVEDMEDLAFNTTQSFFDFLLAKINIEVAEFNVTVNDSIYNISQGRYQVGSIAENDLLQSELALRNAETSLTTAQLNFQRAEENFKALLGIPDQVSIEVLAPEEAPTMNIDVEKALELAQENNSTSLEFELNEIQANQAYDQARKEAGFSATIQASYGLNQTSETFDRLYEDPQNRQFFSLGFEIPIFNWGKNTAEIQAARNQQVSTANTIAYQKLQFDLNVRSTVREFSQLQSQVDLARISDEIADRRYEVAKNRYLIGKIDVTNLFIAQNEKDSARRSYIQALRNYWTGYYNLRRLTLYDFERNAPIVMDVDL</sequence>
<keyword evidence="3" id="KW-0813">Transport</keyword>
<keyword evidence="10" id="KW-1185">Reference proteome</keyword>
<evidence type="ECO:0000256" key="5">
    <source>
        <dbReference type="ARBA" id="ARBA00022692"/>
    </source>
</evidence>
<dbReference type="Proteomes" id="UP001597460">
    <property type="component" value="Unassembled WGS sequence"/>
</dbReference>
<dbReference type="Pfam" id="PF02321">
    <property type="entry name" value="OEP"/>
    <property type="match status" value="2"/>
</dbReference>
<gene>
    <name evidence="9" type="ORF">ACFSVN_00665</name>
</gene>
<comment type="similarity">
    <text evidence="2">Belongs to the outer membrane factor (OMF) (TC 1.B.17) family.</text>
</comment>
<evidence type="ECO:0000313" key="9">
    <source>
        <dbReference type="EMBL" id="MFD2530952.1"/>
    </source>
</evidence>
<reference evidence="10" key="1">
    <citation type="journal article" date="2019" name="Int. J. Syst. Evol. Microbiol.">
        <title>The Global Catalogue of Microorganisms (GCM) 10K type strain sequencing project: providing services to taxonomists for standard genome sequencing and annotation.</title>
        <authorList>
            <consortium name="The Broad Institute Genomics Platform"/>
            <consortium name="The Broad Institute Genome Sequencing Center for Infectious Disease"/>
            <person name="Wu L."/>
            <person name="Ma J."/>
        </authorList>
    </citation>
    <scope>NUCLEOTIDE SEQUENCE [LARGE SCALE GENOMIC DNA]</scope>
    <source>
        <strain evidence="10">KCTC 52042</strain>
    </source>
</reference>